<reference evidence="2" key="1">
    <citation type="submission" date="2021-02" db="EMBL/GenBank/DDBJ databases">
        <title>Draft genome sequence of Microbispora sp. RL4-1S isolated from rice leaves in Thailand.</title>
        <authorList>
            <person name="Muangham S."/>
            <person name="Duangmal K."/>
        </authorList>
    </citation>
    <scope>NUCLEOTIDE SEQUENCE</scope>
    <source>
        <strain evidence="2">RL4-1S</strain>
    </source>
</reference>
<dbReference type="SMART" id="SM00746">
    <property type="entry name" value="TRASH"/>
    <property type="match status" value="1"/>
</dbReference>
<feature type="domain" description="TRASH" evidence="1">
    <location>
        <begin position="160"/>
        <end position="197"/>
    </location>
</feature>
<comment type="caution">
    <text evidence="2">The sequence shown here is derived from an EMBL/GenBank/DDBJ whole genome shotgun (WGS) entry which is preliminary data.</text>
</comment>
<dbReference type="AlphaFoldDB" id="A0A940WKK9"/>
<dbReference type="Proteomes" id="UP000674234">
    <property type="component" value="Unassembled WGS sequence"/>
</dbReference>
<evidence type="ECO:0000313" key="3">
    <source>
        <dbReference type="Proteomes" id="UP000674234"/>
    </source>
</evidence>
<dbReference type="RefSeq" id="WP_210155903.1">
    <property type="nucleotide sequence ID" value="NZ_JAFCNB010000005.1"/>
</dbReference>
<evidence type="ECO:0000259" key="1">
    <source>
        <dbReference type="SMART" id="SM00746"/>
    </source>
</evidence>
<gene>
    <name evidence="2" type="ORF">JOL79_12390</name>
</gene>
<protein>
    <submittedName>
        <fullName evidence="2">YHS domain protein</fullName>
    </submittedName>
</protein>
<keyword evidence="3" id="KW-1185">Reference proteome</keyword>
<proteinExistence type="predicted"/>
<name>A0A940WKK9_9ACTN</name>
<sequence>MLFIELSVPKGVFGEAERRDLAGRLTGRRLLSSAHGAPDAVDPGVMDLLDSLSHVVVREEEIWVTGGETPDAARNPWYVVNVTVGMWGKEMSDHLITRVSAELADWQGDPEPRVLVNVIPVPEGGYGVYGRPHRSPDMLRLIEEAKTGSAAPASDGMIVDPLCGATIPLSDAVILERDGQTYGFCCSHCRGHFAKRLKDASVS</sequence>
<dbReference type="InterPro" id="IPR011017">
    <property type="entry name" value="TRASH_dom"/>
</dbReference>
<evidence type="ECO:0000313" key="2">
    <source>
        <dbReference type="EMBL" id="MBP2704613.1"/>
    </source>
</evidence>
<accession>A0A940WKK9</accession>
<dbReference type="EMBL" id="JAFCNB010000005">
    <property type="protein sequence ID" value="MBP2704613.1"/>
    <property type="molecule type" value="Genomic_DNA"/>
</dbReference>
<organism evidence="2 3">
    <name type="scientific">Microbispora oryzae</name>
    <dbReference type="NCBI Taxonomy" id="2806554"/>
    <lineage>
        <taxon>Bacteria</taxon>
        <taxon>Bacillati</taxon>
        <taxon>Actinomycetota</taxon>
        <taxon>Actinomycetes</taxon>
        <taxon>Streptosporangiales</taxon>
        <taxon>Streptosporangiaceae</taxon>
        <taxon>Microbispora</taxon>
    </lineage>
</organism>